<comment type="caution">
    <text evidence="1">The sequence shown here is derived from an EMBL/GenBank/DDBJ whole genome shotgun (WGS) entry which is preliminary data.</text>
</comment>
<gene>
    <name evidence="1" type="primary">AVEN_19619_1</name>
    <name evidence="1" type="ORF">TNCT_250921</name>
</gene>
<accession>A0A8X6HP90</accession>
<evidence type="ECO:0000313" key="2">
    <source>
        <dbReference type="Proteomes" id="UP000887116"/>
    </source>
</evidence>
<sequence length="140" mass="16232">MKICNEYATRCPGMPSHPKFRSRVFCLCSHMTTWTSEHNLQDSYSVWYNRASNLSHAVVMDNYWALLGSLALITNKIAKIQKNFVMYTENEFSQVKRALKKELKTIEKACSANVPILADSVRDTEKRFHVIVQRCNTLRL</sequence>
<dbReference type="Proteomes" id="UP000887116">
    <property type="component" value="Unassembled WGS sequence"/>
</dbReference>
<dbReference type="OrthoDB" id="10380148at2759"/>
<keyword evidence="2" id="KW-1185">Reference proteome</keyword>
<evidence type="ECO:0000313" key="1">
    <source>
        <dbReference type="EMBL" id="GFQ90309.1"/>
    </source>
</evidence>
<organism evidence="1 2">
    <name type="scientific">Trichonephila clavata</name>
    <name type="common">Joro spider</name>
    <name type="synonym">Nephila clavata</name>
    <dbReference type="NCBI Taxonomy" id="2740835"/>
    <lineage>
        <taxon>Eukaryota</taxon>
        <taxon>Metazoa</taxon>
        <taxon>Ecdysozoa</taxon>
        <taxon>Arthropoda</taxon>
        <taxon>Chelicerata</taxon>
        <taxon>Arachnida</taxon>
        <taxon>Araneae</taxon>
        <taxon>Araneomorphae</taxon>
        <taxon>Entelegynae</taxon>
        <taxon>Araneoidea</taxon>
        <taxon>Nephilidae</taxon>
        <taxon>Trichonephila</taxon>
    </lineage>
</organism>
<name>A0A8X6HP90_TRICU</name>
<protein>
    <submittedName>
        <fullName evidence="1">Uncharacterized protein</fullName>
    </submittedName>
</protein>
<dbReference type="AlphaFoldDB" id="A0A8X6HP90"/>
<dbReference type="EMBL" id="BMAO01033538">
    <property type="protein sequence ID" value="GFQ90309.1"/>
    <property type="molecule type" value="Genomic_DNA"/>
</dbReference>
<proteinExistence type="predicted"/>
<reference evidence="1" key="1">
    <citation type="submission" date="2020-07" db="EMBL/GenBank/DDBJ databases">
        <title>Multicomponent nature underlies the extraordinary mechanical properties of spider dragline silk.</title>
        <authorList>
            <person name="Kono N."/>
            <person name="Nakamura H."/>
            <person name="Mori M."/>
            <person name="Yoshida Y."/>
            <person name="Ohtoshi R."/>
            <person name="Malay A.D."/>
            <person name="Moran D.A.P."/>
            <person name="Tomita M."/>
            <person name="Numata K."/>
            <person name="Arakawa K."/>
        </authorList>
    </citation>
    <scope>NUCLEOTIDE SEQUENCE</scope>
</reference>